<dbReference type="EMBL" id="JACGWJ010000007">
    <property type="protein sequence ID" value="KAL0408451.1"/>
    <property type="molecule type" value="Genomic_DNA"/>
</dbReference>
<comment type="caution">
    <text evidence="8">The sequence shown here is derived from an EMBL/GenBank/DDBJ whole genome shotgun (WGS) entry which is preliminary data.</text>
</comment>
<keyword evidence="2" id="KW-0548">Nucleotidyltransferase</keyword>
<dbReference type="SUPFAM" id="SSF56672">
    <property type="entry name" value="DNA/RNA polymerases"/>
    <property type="match status" value="1"/>
</dbReference>
<dbReference type="Pfam" id="PF17917">
    <property type="entry name" value="RT_RNaseH"/>
    <property type="match status" value="1"/>
</dbReference>
<keyword evidence="1" id="KW-0808">Transferase</keyword>
<evidence type="ECO:0000256" key="6">
    <source>
        <dbReference type="ARBA" id="ARBA00022918"/>
    </source>
</evidence>
<reference evidence="8" key="2">
    <citation type="journal article" date="2024" name="Plant">
        <title>Genomic evolution and insights into agronomic trait innovations of Sesamum species.</title>
        <authorList>
            <person name="Miao H."/>
            <person name="Wang L."/>
            <person name="Qu L."/>
            <person name="Liu H."/>
            <person name="Sun Y."/>
            <person name="Le M."/>
            <person name="Wang Q."/>
            <person name="Wei S."/>
            <person name="Zheng Y."/>
            <person name="Lin W."/>
            <person name="Duan Y."/>
            <person name="Cao H."/>
            <person name="Xiong S."/>
            <person name="Wang X."/>
            <person name="Wei L."/>
            <person name="Li C."/>
            <person name="Ma Q."/>
            <person name="Ju M."/>
            <person name="Zhao R."/>
            <person name="Li G."/>
            <person name="Mu C."/>
            <person name="Tian Q."/>
            <person name="Mei H."/>
            <person name="Zhang T."/>
            <person name="Gao T."/>
            <person name="Zhang H."/>
        </authorList>
    </citation>
    <scope>NUCLEOTIDE SEQUENCE</scope>
    <source>
        <strain evidence="8">G02</strain>
    </source>
</reference>
<dbReference type="CDD" id="cd01647">
    <property type="entry name" value="RT_LTR"/>
    <property type="match status" value="1"/>
</dbReference>
<dbReference type="InterPro" id="IPR050951">
    <property type="entry name" value="Retrovirus_Pol_polyprotein"/>
</dbReference>
<evidence type="ECO:0000256" key="4">
    <source>
        <dbReference type="ARBA" id="ARBA00022759"/>
    </source>
</evidence>
<feature type="domain" description="Reverse transcriptase RNase H-like" evidence="7">
    <location>
        <begin position="244"/>
        <end position="336"/>
    </location>
</feature>
<dbReference type="PANTHER" id="PTHR37984">
    <property type="entry name" value="PROTEIN CBG26694"/>
    <property type="match status" value="1"/>
</dbReference>
<evidence type="ECO:0000256" key="3">
    <source>
        <dbReference type="ARBA" id="ARBA00022722"/>
    </source>
</evidence>
<proteinExistence type="predicted"/>
<sequence>MVLGGDWFHLHNPIEFDYDAMTVTISKDGRRVTLQAVTKKGQLQIISTNAMTKLLRDGAQGIIGQLCSVTDRDVITDVSDSQLQALLQSYSDIFKEPEGLPPDRCIQHQIRLKPNAEPKRMAPYRHLNSLTVKHNFSIPVIDELLDELHGASYFSKVDLRSGYFQIKMQPSDVFKTGDEHLQHLNITLGLLRTNQLFAKMSKCSFGKQIVEYLGHLIIPTATLAFEALKTAMSTTPVLALPDFSFVVETDASDKGVGAVLMQSGRPIAYLSKALSVKNQSLSVYEKEFLAIMLVVGKWKHYSEGNKFIIKTDQQSLKFILEQRVGNSLQQKWISKLLGLDYAIHYKKGCENKVADSLSHFPHGECSVVTLVVPNWISEIQQSYINDDLYKPIVQAKTIQPAAHPD</sequence>
<accession>A0AAW2TY63</accession>
<evidence type="ECO:0000256" key="5">
    <source>
        <dbReference type="ARBA" id="ARBA00022801"/>
    </source>
</evidence>
<dbReference type="FunFam" id="3.10.20.370:FF:000001">
    <property type="entry name" value="Retrovirus-related Pol polyprotein from transposon 17.6-like protein"/>
    <property type="match status" value="1"/>
</dbReference>
<dbReference type="GO" id="GO:0003964">
    <property type="term" value="F:RNA-directed DNA polymerase activity"/>
    <property type="evidence" value="ECO:0007669"/>
    <property type="project" value="UniProtKB-KW"/>
</dbReference>
<dbReference type="InterPro" id="IPR043128">
    <property type="entry name" value="Rev_trsase/Diguanyl_cyclase"/>
</dbReference>
<dbReference type="AlphaFoldDB" id="A0AAW2TY63"/>
<dbReference type="InterPro" id="IPR041373">
    <property type="entry name" value="RT_RNaseH"/>
</dbReference>
<dbReference type="InterPro" id="IPR043502">
    <property type="entry name" value="DNA/RNA_pol_sf"/>
</dbReference>
<dbReference type="Gene3D" id="3.30.70.270">
    <property type="match status" value="2"/>
</dbReference>
<dbReference type="Gene3D" id="3.10.10.10">
    <property type="entry name" value="HIV Type 1 Reverse Transcriptase, subunit A, domain 1"/>
    <property type="match status" value="1"/>
</dbReference>
<evidence type="ECO:0000259" key="7">
    <source>
        <dbReference type="Pfam" id="PF17917"/>
    </source>
</evidence>
<organism evidence="8">
    <name type="scientific">Sesamum radiatum</name>
    <name type="common">Black benniseed</name>
    <dbReference type="NCBI Taxonomy" id="300843"/>
    <lineage>
        <taxon>Eukaryota</taxon>
        <taxon>Viridiplantae</taxon>
        <taxon>Streptophyta</taxon>
        <taxon>Embryophyta</taxon>
        <taxon>Tracheophyta</taxon>
        <taxon>Spermatophyta</taxon>
        <taxon>Magnoliopsida</taxon>
        <taxon>eudicotyledons</taxon>
        <taxon>Gunneridae</taxon>
        <taxon>Pentapetalae</taxon>
        <taxon>asterids</taxon>
        <taxon>lamiids</taxon>
        <taxon>Lamiales</taxon>
        <taxon>Pedaliaceae</taxon>
        <taxon>Sesamum</taxon>
    </lineage>
</organism>
<dbReference type="GO" id="GO:0016787">
    <property type="term" value="F:hydrolase activity"/>
    <property type="evidence" value="ECO:0007669"/>
    <property type="project" value="UniProtKB-KW"/>
</dbReference>
<keyword evidence="4" id="KW-0255">Endonuclease</keyword>
<keyword evidence="3" id="KW-0540">Nuclease</keyword>
<dbReference type="Gene3D" id="3.10.20.370">
    <property type="match status" value="1"/>
</dbReference>
<reference evidence="8" key="1">
    <citation type="submission" date="2020-06" db="EMBL/GenBank/DDBJ databases">
        <authorList>
            <person name="Li T."/>
            <person name="Hu X."/>
            <person name="Zhang T."/>
            <person name="Song X."/>
            <person name="Zhang H."/>
            <person name="Dai N."/>
            <person name="Sheng W."/>
            <person name="Hou X."/>
            <person name="Wei L."/>
        </authorList>
    </citation>
    <scope>NUCLEOTIDE SEQUENCE</scope>
    <source>
        <strain evidence="8">G02</strain>
        <tissue evidence="8">Leaf</tissue>
    </source>
</reference>
<evidence type="ECO:0000256" key="1">
    <source>
        <dbReference type="ARBA" id="ARBA00022679"/>
    </source>
</evidence>
<dbReference type="GO" id="GO:0004519">
    <property type="term" value="F:endonuclease activity"/>
    <property type="evidence" value="ECO:0007669"/>
    <property type="project" value="UniProtKB-KW"/>
</dbReference>
<evidence type="ECO:0000256" key="2">
    <source>
        <dbReference type="ARBA" id="ARBA00022695"/>
    </source>
</evidence>
<dbReference type="PANTHER" id="PTHR37984:SF5">
    <property type="entry name" value="PROTEIN NYNRIN-LIKE"/>
    <property type="match status" value="1"/>
</dbReference>
<dbReference type="CDD" id="cd09274">
    <property type="entry name" value="RNase_HI_RT_Ty3"/>
    <property type="match status" value="1"/>
</dbReference>
<keyword evidence="6 8" id="KW-0695">RNA-directed DNA polymerase</keyword>
<name>A0AAW2TY63_SESRA</name>
<evidence type="ECO:0000313" key="8">
    <source>
        <dbReference type="EMBL" id="KAL0408451.1"/>
    </source>
</evidence>
<keyword evidence="5" id="KW-0378">Hydrolase</keyword>
<gene>
    <name evidence="8" type="ORF">Sradi_1779500</name>
</gene>
<protein>
    <submittedName>
        <fullName evidence="8">RNA-directed DNA polymerase</fullName>
    </submittedName>
</protein>